<dbReference type="CDD" id="cd00719">
    <property type="entry name" value="GIY-YIG_SF"/>
    <property type="match status" value="1"/>
</dbReference>
<dbReference type="SUPFAM" id="SSF82771">
    <property type="entry name" value="GIY-YIG endonuclease"/>
    <property type="match status" value="1"/>
</dbReference>
<dbReference type="Gene3D" id="3.40.1440.10">
    <property type="entry name" value="GIY-YIG endonuclease"/>
    <property type="match status" value="1"/>
</dbReference>
<proteinExistence type="predicted"/>
<dbReference type="AlphaFoldDB" id="A0AB73FGQ6"/>
<dbReference type="RefSeq" id="WP_057692597.1">
    <property type="nucleotide sequence ID" value="NZ_LLFE01000011.1"/>
</dbReference>
<sequence length="107" mass="12628">MNNIHLTKSQINEMAVAACEFNPQVYFLLYDFEIVYVGSSENVHLRIKNHLNSDKLFDSYAVIDCCPDHVLAVEYFYIQKFKPKYNKKLKPRKSEIYQPSIVELDYV</sequence>
<name>A0AB73FGQ6_ACIBA</name>
<evidence type="ECO:0000313" key="1">
    <source>
        <dbReference type="EMBL" id="KQD22038.1"/>
    </source>
</evidence>
<dbReference type="InterPro" id="IPR035901">
    <property type="entry name" value="GIY-YIG_endonuc_sf"/>
</dbReference>
<reference evidence="1 2" key="1">
    <citation type="submission" date="2015-10" db="EMBL/GenBank/DDBJ databases">
        <title>The utility of whole genome sequencing in characterizing Acinetobacter epidemiology and analyzing hospital outbreaks.</title>
        <authorList>
            <person name="Ozer E.A."/>
            <person name="Fitzpatrick M.A."/>
            <person name="Hauser A.R."/>
        </authorList>
    </citation>
    <scope>NUCLEOTIDE SEQUENCE [LARGE SCALE GENOMIC DNA]</scope>
    <source>
        <strain evidence="1 2">ABBL059</strain>
    </source>
</reference>
<protein>
    <recommendedName>
        <fullName evidence="3">GIY-YIG nuclease family protein</fullName>
    </recommendedName>
</protein>
<evidence type="ECO:0000313" key="2">
    <source>
        <dbReference type="Proteomes" id="UP000051322"/>
    </source>
</evidence>
<dbReference type="Proteomes" id="UP000051322">
    <property type="component" value="Unassembled WGS sequence"/>
</dbReference>
<gene>
    <name evidence="1" type="ORF">APD06_01860</name>
</gene>
<accession>A0AB73FGQ6</accession>
<comment type="caution">
    <text evidence="1">The sequence shown here is derived from an EMBL/GenBank/DDBJ whole genome shotgun (WGS) entry which is preliminary data.</text>
</comment>
<dbReference type="EMBL" id="LLFE01000011">
    <property type="protein sequence ID" value="KQD22038.1"/>
    <property type="molecule type" value="Genomic_DNA"/>
</dbReference>
<organism evidence="1 2">
    <name type="scientific">Acinetobacter baumannii</name>
    <dbReference type="NCBI Taxonomy" id="470"/>
    <lineage>
        <taxon>Bacteria</taxon>
        <taxon>Pseudomonadati</taxon>
        <taxon>Pseudomonadota</taxon>
        <taxon>Gammaproteobacteria</taxon>
        <taxon>Moraxellales</taxon>
        <taxon>Moraxellaceae</taxon>
        <taxon>Acinetobacter</taxon>
        <taxon>Acinetobacter calcoaceticus/baumannii complex</taxon>
    </lineage>
</organism>
<evidence type="ECO:0008006" key="3">
    <source>
        <dbReference type="Google" id="ProtNLM"/>
    </source>
</evidence>